<dbReference type="InterPro" id="IPR022737">
    <property type="entry name" value="RapA_C"/>
</dbReference>
<evidence type="ECO:0000256" key="2">
    <source>
        <dbReference type="ARBA" id="ARBA00022801"/>
    </source>
</evidence>
<keyword evidence="4 9" id="KW-0067">ATP-binding</keyword>
<keyword evidence="1 9" id="KW-0547">Nucleotide-binding</keyword>
<dbReference type="Gene3D" id="6.10.140.1500">
    <property type="match status" value="1"/>
</dbReference>
<proteinExistence type="inferred from homology"/>
<protein>
    <recommendedName>
        <fullName evidence="9">RNA polymerase-associated protein RapA</fullName>
        <ecNumber evidence="9">3.6.4.-</ecNumber>
    </recommendedName>
    <alternativeName>
        <fullName evidence="9">ATP-dependent helicase HepA</fullName>
    </alternativeName>
</protein>
<dbReference type="EMBL" id="PQCO01000127">
    <property type="protein sequence ID" value="PUE04389.1"/>
    <property type="molecule type" value="Genomic_DNA"/>
</dbReference>
<gene>
    <name evidence="9" type="primary">rapA</name>
    <name evidence="12" type="ORF">C3L24_03330</name>
</gene>
<dbReference type="PROSITE" id="PS51192">
    <property type="entry name" value="HELICASE_ATP_BIND_1"/>
    <property type="match status" value="1"/>
</dbReference>
<dbReference type="InterPro" id="IPR038718">
    <property type="entry name" value="SNF2-like_sf"/>
</dbReference>
<dbReference type="Gene3D" id="2.30.30.930">
    <property type="match status" value="1"/>
</dbReference>
<dbReference type="GO" id="GO:0004386">
    <property type="term" value="F:helicase activity"/>
    <property type="evidence" value="ECO:0007669"/>
    <property type="project" value="UniProtKB-UniRule"/>
</dbReference>
<dbReference type="GO" id="GO:0006355">
    <property type="term" value="P:regulation of DNA-templated transcription"/>
    <property type="evidence" value="ECO:0007669"/>
    <property type="project" value="UniProtKB-UniRule"/>
</dbReference>
<accession>A0A6N4E0Q6</accession>
<feature type="binding site" evidence="9">
    <location>
        <begin position="177"/>
        <end position="184"/>
    </location>
    <ligand>
        <name>ATP</name>
        <dbReference type="ChEBI" id="CHEBI:30616"/>
    </ligand>
</feature>
<dbReference type="NCBIfam" id="NF003426">
    <property type="entry name" value="PRK04914.1"/>
    <property type="match status" value="1"/>
</dbReference>
<dbReference type="InterPro" id="IPR027417">
    <property type="entry name" value="P-loop_NTPase"/>
</dbReference>
<feature type="domain" description="Helicase C-terminal" evidence="11">
    <location>
        <begin position="484"/>
        <end position="644"/>
    </location>
</feature>
<keyword evidence="3 9" id="KW-0347">Helicase</keyword>
<dbReference type="AlphaFoldDB" id="A0A6N4E0Q6"/>
<dbReference type="InterPro" id="IPR000330">
    <property type="entry name" value="SNF2_N"/>
</dbReference>
<evidence type="ECO:0000256" key="4">
    <source>
        <dbReference type="ARBA" id="ARBA00022840"/>
    </source>
</evidence>
<dbReference type="SMART" id="SM00490">
    <property type="entry name" value="HELICc"/>
    <property type="match status" value="1"/>
</dbReference>
<dbReference type="PANTHER" id="PTHR45766:SF6">
    <property type="entry name" value="SWI_SNF-RELATED MATRIX-ASSOCIATED ACTIN-DEPENDENT REGULATOR OF CHROMATIN SUBFAMILY A-LIKE PROTEIN 1"/>
    <property type="match status" value="1"/>
</dbReference>
<keyword evidence="6 9" id="KW-0238">DNA-binding</keyword>
<keyword evidence="5 9" id="KW-0805">Transcription regulation</keyword>
<dbReference type="Gene3D" id="3.40.50.10810">
    <property type="entry name" value="Tandem AAA-ATPase domain"/>
    <property type="match status" value="1"/>
</dbReference>
<dbReference type="GO" id="GO:0016817">
    <property type="term" value="F:hydrolase activity, acting on acid anhydrides"/>
    <property type="evidence" value="ECO:0007669"/>
    <property type="project" value="InterPro"/>
</dbReference>
<dbReference type="Pfam" id="PF00176">
    <property type="entry name" value="SNF2-rel_dom"/>
    <property type="match status" value="1"/>
</dbReference>
<comment type="subunit">
    <text evidence="9">Interacts with the RNAP. Has a higher affinity for the core RNAP than for the holoenzyme. Its ATPase activity is stimulated by binding to RNAP.</text>
</comment>
<evidence type="ECO:0000256" key="9">
    <source>
        <dbReference type="HAMAP-Rule" id="MF_01821"/>
    </source>
</evidence>
<comment type="caution">
    <text evidence="12">The sequence shown here is derived from an EMBL/GenBank/DDBJ whole genome shotgun (WGS) entry which is preliminary data.</text>
</comment>
<evidence type="ECO:0000313" key="12">
    <source>
        <dbReference type="EMBL" id="PUE04389.1"/>
    </source>
</evidence>
<name>A0A6N4E0Q6_9GAMM</name>
<dbReference type="PROSITE" id="PS51194">
    <property type="entry name" value="HELICASE_CTER"/>
    <property type="match status" value="1"/>
</dbReference>
<dbReference type="InterPro" id="IPR049730">
    <property type="entry name" value="SNF2/RAD54-like_C"/>
</dbReference>
<dbReference type="CDD" id="cd18793">
    <property type="entry name" value="SF2_C_SNF"/>
    <property type="match status" value="1"/>
</dbReference>
<dbReference type="Gene3D" id="2.30.30.140">
    <property type="match status" value="1"/>
</dbReference>
<dbReference type="Pfam" id="PF18337">
    <property type="entry name" value="Tudor_RapA"/>
    <property type="match status" value="1"/>
</dbReference>
<dbReference type="InterPro" id="IPR057342">
    <property type="entry name" value="DEXDc_RapA"/>
</dbReference>
<dbReference type="CDD" id="cd18011">
    <property type="entry name" value="DEXDc_RapA"/>
    <property type="match status" value="1"/>
</dbReference>
<organism evidence="12 13">
    <name type="scientific">Candidatus Sedimenticola endophacoides</name>
    <dbReference type="NCBI Taxonomy" id="2548426"/>
    <lineage>
        <taxon>Bacteria</taxon>
        <taxon>Pseudomonadati</taxon>
        <taxon>Pseudomonadota</taxon>
        <taxon>Gammaproteobacteria</taxon>
        <taxon>Chromatiales</taxon>
        <taxon>Sedimenticolaceae</taxon>
        <taxon>Sedimenticola</taxon>
    </lineage>
</organism>
<dbReference type="Gene3D" id="3.30.360.80">
    <property type="match status" value="1"/>
</dbReference>
<evidence type="ECO:0000256" key="5">
    <source>
        <dbReference type="ARBA" id="ARBA00023015"/>
    </source>
</evidence>
<evidence type="ECO:0000256" key="1">
    <source>
        <dbReference type="ARBA" id="ARBA00022741"/>
    </source>
</evidence>
<dbReference type="GO" id="GO:0005524">
    <property type="term" value="F:ATP binding"/>
    <property type="evidence" value="ECO:0007669"/>
    <property type="project" value="UniProtKB-UniRule"/>
</dbReference>
<keyword evidence="2 9" id="KW-0378">Hydrolase</keyword>
<dbReference type="HAMAP" id="MF_01821">
    <property type="entry name" value="Helicase_RapA"/>
    <property type="match status" value="1"/>
</dbReference>
<reference evidence="12 13" key="1">
    <citation type="submission" date="2018-01" db="EMBL/GenBank/DDBJ databases">
        <title>Novel co-symbiosis in the lucinid bivalve Phacoides pectinatus.</title>
        <authorList>
            <person name="Lim S.J."/>
            <person name="Davis B.G."/>
            <person name="Gill D.E."/>
            <person name="Engel A.S."/>
            <person name="Anderson L.C."/>
            <person name="Campbell B.J."/>
        </authorList>
    </citation>
    <scope>NUCLEOTIDE SEQUENCE [LARGE SCALE GENOMIC DNA]</scope>
    <source>
        <strain evidence="12">N3_P5</strain>
    </source>
</reference>
<evidence type="ECO:0000256" key="6">
    <source>
        <dbReference type="ARBA" id="ARBA00023125"/>
    </source>
</evidence>
<evidence type="ECO:0000256" key="8">
    <source>
        <dbReference type="ARBA" id="ARBA00023163"/>
    </source>
</evidence>
<feature type="short sequence motif" description="DEAH box" evidence="9">
    <location>
        <begin position="282"/>
        <end position="285"/>
    </location>
</feature>
<evidence type="ECO:0000259" key="11">
    <source>
        <dbReference type="PROSITE" id="PS51194"/>
    </source>
</evidence>
<evidence type="ECO:0000256" key="3">
    <source>
        <dbReference type="ARBA" id="ARBA00022806"/>
    </source>
</evidence>
<dbReference type="Proteomes" id="UP000250928">
    <property type="component" value="Unassembled WGS sequence"/>
</dbReference>
<dbReference type="InterPro" id="IPR001650">
    <property type="entry name" value="Helicase_C-like"/>
</dbReference>
<dbReference type="Pfam" id="PF12137">
    <property type="entry name" value="RapA_C"/>
    <property type="match status" value="1"/>
</dbReference>
<dbReference type="InterPro" id="IPR014001">
    <property type="entry name" value="Helicase_ATP-bd"/>
</dbReference>
<comment type="similarity">
    <text evidence="9">Belongs to the SNF2/RAD54 helicase family. RapA subfamily.</text>
</comment>
<dbReference type="SMART" id="SM00487">
    <property type="entry name" value="DEXDc"/>
    <property type="match status" value="1"/>
</dbReference>
<evidence type="ECO:0000256" key="7">
    <source>
        <dbReference type="ARBA" id="ARBA00023159"/>
    </source>
</evidence>
<keyword evidence="7 9" id="KW-0010">Activator</keyword>
<dbReference type="InterPro" id="IPR040765">
    <property type="entry name" value="Tudor_1_RapA"/>
</dbReference>
<sequence>MPEQFTPGQRWISSTETDLGLGIVTAREGRTVTLEFAASGERRTYARDNAPLTRAAFSIGDWVETADGVRLRIDEVRERNGLLHYHGRTPTGAARFFPEGDLSDHLQLNRPLQRLLTGQLDSAGQFRLRQQTRHHLERLGRSHLLGLGGARTELLPHQIYIAHEAGRRPAPRVLLADEVGLGKTIEACLILHRQLLSGRAGRALVLVPEPLLHQWLVELLRRFNLRFSILDEERCQAIQASGQGDNPFLSEQLVLCSLSLFAEAPRRMAQVLDGEWDLLIVDEAHHLAWSEEEASLEYRLVEALATNTPALLLLTATPEQLGRAGHFARLRLLDPDRFHNLEQFEREQAGYEPIAEAVDLLLSDSPLPEDSGARLLQRLGEARSGGLVAAWNDPKTSPAARREAREGLIAMLLDRHGTGRVLFRNTRRRIEGFPRRELHLHPHPLPEEYTPYLRESGAETAATLTPERLYGTTPGRPWWSIDPRVSWLVTTLRRLGGEKVLLICAHPDTARELGEALRRLEGIDAGLFHEGMSIIQRDRTAAWFADPLEGCQLLICSEIGSEGRNFQFAHHLVLFDLPLNPDLLEQRIGRLDRIGQRQTIQIHLPYFEESPQETLLQWYHQGLNAFLHSGTAGQTLFQQLAPLLLQTLEEPEPEQVHLLIEQTRQARHQAEARIERGRDHLLEINSCRQPLAETLCRQLEESADPHTLADYSQELFIHLGLEVEEHSSGSVIIRPGTNMLVESIPGLPAEGLTGTFQRHIALSHEERHFLSWEHPLIRGAMEQVTDSELGNCCVVTLHHPRIKGGGLLLDLAYQLECAAPRALQAGRFLPGTRIRLLIDQHLKTLDDTLDPETIDSLVQPLEQTAARRVINALRQPIGRLAEHGEQLAATRGVELAGSAIATMRADYTGELQRLEALRRVNPTIREAELGELREQADALHRHLEASRVRLDALRLIITT</sequence>
<dbReference type="Gene3D" id="3.40.50.300">
    <property type="entry name" value="P-loop containing nucleotide triphosphate hydrolases"/>
    <property type="match status" value="1"/>
</dbReference>
<dbReference type="InterPro" id="IPR023949">
    <property type="entry name" value="Helicase_RapA"/>
</dbReference>
<evidence type="ECO:0000313" key="13">
    <source>
        <dbReference type="Proteomes" id="UP000250928"/>
    </source>
</evidence>
<dbReference type="Gene3D" id="6.10.140.2230">
    <property type="match status" value="1"/>
</dbReference>
<feature type="domain" description="Helicase ATP-binding" evidence="10">
    <location>
        <begin position="164"/>
        <end position="336"/>
    </location>
</feature>
<dbReference type="PANTHER" id="PTHR45766">
    <property type="entry name" value="DNA ANNEALING HELICASE AND ENDONUCLEASE ZRANB3 FAMILY MEMBER"/>
    <property type="match status" value="1"/>
</dbReference>
<dbReference type="Pfam" id="PF00271">
    <property type="entry name" value="Helicase_C"/>
    <property type="match status" value="1"/>
</dbReference>
<keyword evidence="8 9" id="KW-0804">Transcription</keyword>
<evidence type="ECO:0000259" key="10">
    <source>
        <dbReference type="PROSITE" id="PS51192"/>
    </source>
</evidence>
<dbReference type="GO" id="GO:0003677">
    <property type="term" value="F:DNA binding"/>
    <property type="evidence" value="ECO:0007669"/>
    <property type="project" value="UniProtKB-KW"/>
</dbReference>
<dbReference type="InterPro" id="IPR040766">
    <property type="entry name" value="Tudor_2_RapA"/>
</dbReference>
<dbReference type="SUPFAM" id="SSF52540">
    <property type="entry name" value="P-loop containing nucleoside triphosphate hydrolases"/>
    <property type="match status" value="2"/>
</dbReference>
<dbReference type="EC" id="3.6.4.-" evidence="9"/>
<comment type="function">
    <text evidence="9">Transcription regulator that activates transcription by stimulating RNA polymerase (RNAP) recycling in case of stress conditions such as supercoiled DNA or high salt concentrations. Probably acts by releasing the RNAP, when it is trapped or immobilized on tightly supercoiled DNA. Does not activate transcription on linear DNA. Probably not involved in DNA repair.</text>
</comment>
<dbReference type="Pfam" id="PF18339">
    <property type="entry name" value="Tudor_1_RapA"/>
    <property type="match status" value="1"/>
</dbReference>